<dbReference type="InterPro" id="IPR032466">
    <property type="entry name" value="Metal_Hydrolase"/>
</dbReference>
<comment type="caution">
    <text evidence="3">The sequence shown here is derived from an EMBL/GenBank/DDBJ whole genome shotgun (WGS) entry which is preliminary data.</text>
</comment>
<dbReference type="OrthoDB" id="5595695at2759"/>
<dbReference type="Gene3D" id="2.30.40.10">
    <property type="entry name" value="Urease, subunit C, domain 1"/>
    <property type="match status" value="1"/>
</dbReference>
<dbReference type="EMBL" id="LKEA01000019">
    <property type="protein sequence ID" value="ROW01304.1"/>
    <property type="molecule type" value="Genomic_DNA"/>
</dbReference>
<proteinExistence type="predicted"/>
<dbReference type="PANTHER" id="PTHR43135">
    <property type="entry name" value="ALPHA-D-RIBOSE 1-METHYLPHOSPHONATE 5-TRIPHOSPHATE DIPHOSPHATASE"/>
    <property type="match status" value="1"/>
</dbReference>
<dbReference type="STRING" id="356882.A0A423WD60"/>
<sequence length="395" mass="41569">MKRTVITNVRVFDGHRVLDGISTITIFGAQIFDISPYDPQQTFPADTETVDGTSCTLLPGLIDSHVHVDKPQQLDKLASAGVTTALDMACFPASLMGDIRNASLATGPDGSPRPAILSAGLIATAPGSTHSKMLGGQYEECLLTSPEQAKPFVTKRVAEGSDYIKLVADIPGPSQETLDALVAAAKTAGKKTVVHAAAYEPFHMAVQSGADLVTHVPMGRSVDAAWAETLAEEDRTCCPTLIMMEGMCNMLNAGPPPGIGPPPAPQTPTDSEPRPKPSFAHSNESVRTLLKAGVRMLAGTDAHEAPFAPVPHGTSMHRELQLMNKAGMDPMEVLISATSAPAKYWGLQGKGVVELNATADLILVEGQPSTDITDIGNVKGVWIGGKKVLKVTPSR</sequence>
<accession>A0A423WD60</accession>
<evidence type="ECO:0000313" key="3">
    <source>
        <dbReference type="EMBL" id="ROW01304.1"/>
    </source>
</evidence>
<dbReference type="PANTHER" id="PTHR43135:SF3">
    <property type="entry name" value="ALPHA-D-RIBOSE 1-METHYLPHOSPHONATE 5-TRIPHOSPHATE DIPHOSPHATASE"/>
    <property type="match status" value="1"/>
</dbReference>
<dbReference type="Proteomes" id="UP000283895">
    <property type="component" value="Unassembled WGS sequence"/>
</dbReference>
<feature type="region of interest" description="Disordered" evidence="1">
    <location>
        <begin position="253"/>
        <end position="283"/>
    </location>
</feature>
<dbReference type="InterPro" id="IPR006680">
    <property type="entry name" value="Amidohydro-rel"/>
</dbReference>
<reference evidence="3 4" key="1">
    <citation type="submission" date="2015-09" db="EMBL/GenBank/DDBJ databases">
        <title>Host preference determinants of Valsa canker pathogens revealed by comparative genomics.</title>
        <authorList>
            <person name="Yin Z."/>
            <person name="Huang L."/>
        </authorList>
    </citation>
    <scope>NUCLEOTIDE SEQUENCE [LARGE SCALE GENOMIC DNA]</scope>
    <source>
        <strain evidence="3 4">03-1</strain>
    </source>
</reference>
<feature type="compositionally biased region" description="Pro residues" evidence="1">
    <location>
        <begin position="254"/>
        <end position="266"/>
    </location>
</feature>
<dbReference type="SUPFAM" id="SSF51338">
    <property type="entry name" value="Composite domain of metallo-dependent hydrolases"/>
    <property type="match status" value="1"/>
</dbReference>
<dbReference type="InterPro" id="IPR011059">
    <property type="entry name" value="Metal-dep_hydrolase_composite"/>
</dbReference>
<evidence type="ECO:0000259" key="2">
    <source>
        <dbReference type="Pfam" id="PF01979"/>
    </source>
</evidence>
<dbReference type="SUPFAM" id="SSF51556">
    <property type="entry name" value="Metallo-dependent hydrolases"/>
    <property type="match status" value="1"/>
</dbReference>
<dbReference type="AlphaFoldDB" id="A0A423WD60"/>
<dbReference type="Gene3D" id="1.20.58.520">
    <property type="entry name" value="Amidohydrolase"/>
    <property type="match status" value="1"/>
</dbReference>
<dbReference type="GO" id="GO:0016810">
    <property type="term" value="F:hydrolase activity, acting on carbon-nitrogen (but not peptide) bonds"/>
    <property type="evidence" value="ECO:0007669"/>
    <property type="project" value="InterPro"/>
</dbReference>
<name>A0A423WD60_9PEZI</name>
<feature type="domain" description="Amidohydrolase-related" evidence="2">
    <location>
        <begin position="56"/>
        <end position="388"/>
    </location>
</feature>
<dbReference type="Gene3D" id="3.30.110.90">
    <property type="entry name" value="Amidohydrolase"/>
    <property type="match status" value="1"/>
</dbReference>
<keyword evidence="4" id="KW-1185">Reference proteome</keyword>
<dbReference type="Gene3D" id="3.40.50.10910">
    <property type="entry name" value="Amidohydrolase"/>
    <property type="match status" value="1"/>
</dbReference>
<evidence type="ECO:0000256" key="1">
    <source>
        <dbReference type="SAM" id="MobiDB-lite"/>
    </source>
</evidence>
<organism evidence="3 4">
    <name type="scientific">Cytospora schulzeri</name>
    <dbReference type="NCBI Taxonomy" id="448051"/>
    <lineage>
        <taxon>Eukaryota</taxon>
        <taxon>Fungi</taxon>
        <taxon>Dikarya</taxon>
        <taxon>Ascomycota</taxon>
        <taxon>Pezizomycotina</taxon>
        <taxon>Sordariomycetes</taxon>
        <taxon>Sordariomycetidae</taxon>
        <taxon>Diaporthales</taxon>
        <taxon>Cytosporaceae</taxon>
        <taxon>Cytospora</taxon>
    </lineage>
</organism>
<dbReference type="InterPro" id="IPR051781">
    <property type="entry name" value="Metallo-dep_Hydrolase"/>
</dbReference>
<protein>
    <recommendedName>
        <fullName evidence="2">Amidohydrolase-related domain-containing protein</fullName>
    </recommendedName>
</protein>
<dbReference type="Pfam" id="PF01979">
    <property type="entry name" value="Amidohydro_1"/>
    <property type="match status" value="1"/>
</dbReference>
<evidence type="ECO:0000313" key="4">
    <source>
        <dbReference type="Proteomes" id="UP000283895"/>
    </source>
</evidence>
<gene>
    <name evidence="3" type="ORF">VMCG_05982</name>
</gene>